<evidence type="ECO:0000256" key="1">
    <source>
        <dbReference type="SAM" id="MobiDB-lite"/>
    </source>
</evidence>
<feature type="domain" description="PLL-like beta propeller" evidence="3">
    <location>
        <begin position="304"/>
        <end position="522"/>
    </location>
</feature>
<protein>
    <recommendedName>
        <fullName evidence="3">PLL-like beta propeller domain-containing protein</fullName>
    </recommendedName>
</protein>
<keyword evidence="2" id="KW-0472">Membrane</keyword>
<dbReference type="EMBL" id="JANBVO010000048">
    <property type="protein sequence ID" value="KAJ9133704.1"/>
    <property type="molecule type" value="Genomic_DNA"/>
</dbReference>
<dbReference type="Pfam" id="PF26607">
    <property type="entry name" value="DUF8189"/>
    <property type="match status" value="1"/>
</dbReference>
<reference evidence="4" key="1">
    <citation type="submission" date="2022-07" db="EMBL/GenBank/DDBJ databases">
        <title>Fungi with potential for degradation of polypropylene.</title>
        <authorList>
            <person name="Gostincar C."/>
        </authorList>
    </citation>
    <scope>NUCLEOTIDE SEQUENCE</scope>
    <source>
        <strain evidence="4">EXF-13308</strain>
    </source>
</reference>
<evidence type="ECO:0000259" key="3">
    <source>
        <dbReference type="Pfam" id="PF26607"/>
    </source>
</evidence>
<keyword evidence="5" id="KW-1185">Reference proteome</keyword>
<feature type="transmembrane region" description="Helical" evidence="2">
    <location>
        <begin position="114"/>
        <end position="140"/>
    </location>
</feature>
<dbReference type="Proteomes" id="UP001174694">
    <property type="component" value="Unassembled WGS sequence"/>
</dbReference>
<accession>A0AA38R9T4</accession>
<keyword evidence="2" id="KW-0812">Transmembrane</keyword>
<dbReference type="Gene3D" id="2.120.10.70">
    <property type="entry name" value="Fucose-specific lectin"/>
    <property type="match status" value="2"/>
</dbReference>
<keyword evidence="2" id="KW-1133">Transmembrane helix</keyword>
<evidence type="ECO:0000313" key="4">
    <source>
        <dbReference type="EMBL" id="KAJ9133704.1"/>
    </source>
</evidence>
<organism evidence="4 5">
    <name type="scientific">Pleurostoma richardsiae</name>
    <dbReference type="NCBI Taxonomy" id="41990"/>
    <lineage>
        <taxon>Eukaryota</taxon>
        <taxon>Fungi</taxon>
        <taxon>Dikarya</taxon>
        <taxon>Ascomycota</taxon>
        <taxon>Pezizomycotina</taxon>
        <taxon>Sordariomycetes</taxon>
        <taxon>Sordariomycetidae</taxon>
        <taxon>Calosphaeriales</taxon>
        <taxon>Pleurostomataceae</taxon>
        <taxon>Pleurostoma</taxon>
    </lineage>
</organism>
<proteinExistence type="predicted"/>
<sequence>MTPRWLKSGDSVPDQQGSEVHEPDMQWSRAPDAPNQHAALYSTLEPITSVEAPRAYEDAPEVHNPAPLPYSNLEPVAPEYDTPNKQFAPQLPVEIEPPDRSRGTAGTGRIRKKWLWIGVAIVAAVVIIAVVVGCVVGLVVKHGSKKHASSCRDTVCPQILAAAAQDSSLFVFARDQSNRIQYRAGTGSSWTTEWTSLPGGPFSSQPTAMSWAPSWMNVFTLGSGSSRNVLTLGYQDGEWNSTWVDMLEHSASSVSLCVLDNTLNDPSNASAGVMPGQLEQWVVDASSRQVVHDWWRGDVGNFAAPGAGTAWDASMGGVASSSAPALVCRGDSAETVHNLLIYDTDGALNHREYLLDGGWQDWENWGGSFVADPVVVMVGFERFDFFGIGEDKAMHHLTWINGTGASSSSMESLNGTFQSVPSAALTGLDPVRIDVVALGTDDSIKHRVLVGSSWTDDWEDLDVRGNSAPLVFNYEIVGGSPNITGIAVIGSDNELRFTSWETTTSVTSWAGLGNWTDAGGSLTTEYLEVS</sequence>
<evidence type="ECO:0000313" key="5">
    <source>
        <dbReference type="Proteomes" id="UP001174694"/>
    </source>
</evidence>
<dbReference type="SUPFAM" id="SSF89372">
    <property type="entry name" value="Fucose-specific lectin"/>
    <property type="match status" value="2"/>
</dbReference>
<gene>
    <name evidence="4" type="ORF">NKR23_g10611</name>
</gene>
<dbReference type="InterPro" id="IPR058502">
    <property type="entry name" value="PLL-like_beta-prop"/>
</dbReference>
<comment type="caution">
    <text evidence="4">The sequence shown here is derived from an EMBL/GenBank/DDBJ whole genome shotgun (WGS) entry which is preliminary data.</text>
</comment>
<feature type="region of interest" description="Disordered" evidence="1">
    <location>
        <begin position="1"/>
        <end position="35"/>
    </location>
</feature>
<name>A0AA38R9T4_9PEZI</name>
<evidence type="ECO:0000256" key="2">
    <source>
        <dbReference type="SAM" id="Phobius"/>
    </source>
</evidence>
<dbReference type="AlphaFoldDB" id="A0AA38R9T4"/>